<sequence length="414" mass="45652">MRPDDPIEDLLRTEAPQVLGALTRRFGRFTLAEDAVQEALLAAGRRWPTEGIPAEPRSWLIRVGYRRMVDLLRADNARGRREYVVGVDELAMRAPGRAAPTVSTQDDSLTLLVLCCHPCLTPTSRAALTLRAVGGLRTSEIAHAYGVTEATMATRISRAKQRLRDSGARFTPPGAADEEARYASVLQVLYLMFSEGYVVSAGRELGRVDLAAEAIRLTRMLCRERPADAEAAGLLALMLLTEARRDARTGGDGTLIPLEEQERSRWDQGLIAEGTAILDEVWSRGAAGRYRLQAAIAAVHAQAVADGTDWRQIAVLYLWLERLTPTNPVRLSRVVAVARAFGAQRGQALLEQLDTEHGLATDPLVRQRFLAVRGHLHEELDRPDLAARDYREAAALTANEAERRYLLDRAARAV</sequence>
<keyword evidence="2" id="KW-0805">Transcription regulation</keyword>
<evidence type="ECO:0000256" key="2">
    <source>
        <dbReference type="ARBA" id="ARBA00023015"/>
    </source>
</evidence>
<dbReference type="EMBL" id="VFOW01000001">
    <property type="protein sequence ID" value="TQL78380.1"/>
    <property type="molecule type" value="Genomic_DNA"/>
</dbReference>
<evidence type="ECO:0000256" key="3">
    <source>
        <dbReference type="ARBA" id="ARBA00023082"/>
    </source>
</evidence>
<dbReference type="InterPro" id="IPR013324">
    <property type="entry name" value="RNA_pol_sigma_r3/r4-like"/>
</dbReference>
<feature type="domain" description="DUF6596" evidence="7">
    <location>
        <begin position="181"/>
        <end position="280"/>
    </location>
</feature>
<comment type="caution">
    <text evidence="8">The sequence shown here is derived from an EMBL/GenBank/DDBJ whole genome shotgun (WGS) entry which is preliminary data.</text>
</comment>
<dbReference type="InterPro" id="IPR013249">
    <property type="entry name" value="RNA_pol_sigma70_r4_t2"/>
</dbReference>
<evidence type="ECO:0000313" key="8">
    <source>
        <dbReference type="EMBL" id="TQL78380.1"/>
    </source>
</evidence>
<dbReference type="PANTHER" id="PTHR47756:SF2">
    <property type="entry name" value="BLL6612 PROTEIN"/>
    <property type="match status" value="1"/>
</dbReference>
<dbReference type="AlphaFoldDB" id="A0A543B0T4"/>
<feature type="domain" description="RNA polymerase sigma factor 70 region 4 type 2" evidence="6">
    <location>
        <begin position="112"/>
        <end position="163"/>
    </location>
</feature>
<dbReference type="GO" id="GO:0016987">
    <property type="term" value="F:sigma factor activity"/>
    <property type="evidence" value="ECO:0007669"/>
    <property type="project" value="UniProtKB-KW"/>
</dbReference>
<dbReference type="Pfam" id="PF04542">
    <property type="entry name" value="Sigma70_r2"/>
    <property type="match status" value="1"/>
</dbReference>
<name>A0A543B0T4_9ACTN</name>
<dbReference type="InterPro" id="IPR013325">
    <property type="entry name" value="RNA_pol_sigma_r2"/>
</dbReference>
<dbReference type="InterPro" id="IPR046531">
    <property type="entry name" value="DUF6596"/>
</dbReference>
<feature type="domain" description="RNA polymerase sigma-70 region 2" evidence="5">
    <location>
        <begin position="11"/>
        <end position="75"/>
    </location>
</feature>
<dbReference type="Pfam" id="PF08281">
    <property type="entry name" value="Sigma70_r4_2"/>
    <property type="match status" value="1"/>
</dbReference>
<evidence type="ECO:0000256" key="1">
    <source>
        <dbReference type="ARBA" id="ARBA00010641"/>
    </source>
</evidence>
<dbReference type="Gene3D" id="1.10.10.10">
    <property type="entry name" value="Winged helix-like DNA-binding domain superfamily/Winged helix DNA-binding domain"/>
    <property type="match status" value="1"/>
</dbReference>
<keyword evidence="4" id="KW-0804">Transcription</keyword>
<dbReference type="Proteomes" id="UP000317043">
    <property type="component" value="Unassembled WGS sequence"/>
</dbReference>
<evidence type="ECO:0000259" key="5">
    <source>
        <dbReference type="Pfam" id="PF04542"/>
    </source>
</evidence>
<protein>
    <submittedName>
        <fullName evidence="8">RNA polymerase ECF family sigma subunit</fullName>
    </submittedName>
</protein>
<comment type="similarity">
    <text evidence="1">Belongs to the sigma-70 factor family. ECF subfamily.</text>
</comment>
<dbReference type="Pfam" id="PF20239">
    <property type="entry name" value="DUF6596"/>
    <property type="match status" value="1"/>
</dbReference>
<dbReference type="Gene3D" id="1.10.1740.10">
    <property type="match status" value="1"/>
</dbReference>
<keyword evidence="3" id="KW-0731">Sigma factor</keyword>
<proteinExistence type="inferred from homology"/>
<dbReference type="GO" id="GO:0006352">
    <property type="term" value="P:DNA-templated transcription initiation"/>
    <property type="evidence" value="ECO:0007669"/>
    <property type="project" value="InterPro"/>
</dbReference>
<dbReference type="InterPro" id="IPR007627">
    <property type="entry name" value="RNA_pol_sigma70_r2"/>
</dbReference>
<dbReference type="PANTHER" id="PTHR47756">
    <property type="entry name" value="BLL6612 PROTEIN-RELATED"/>
    <property type="match status" value="1"/>
</dbReference>
<evidence type="ECO:0000313" key="9">
    <source>
        <dbReference type="Proteomes" id="UP000317043"/>
    </source>
</evidence>
<dbReference type="InterPro" id="IPR036388">
    <property type="entry name" value="WH-like_DNA-bd_sf"/>
</dbReference>
<dbReference type="GO" id="GO:0003677">
    <property type="term" value="F:DNA binding"/>
    <property type="evidence" value="ECO:0007669"/>
    <property type="project" value="InterPro"/>
</dbReference>
<dbReference type="RefSeq" id="WP_142042737.1">
    <property type="nucleotide sequence ID" value="NZ_JBHTGS010000003.1"/>
</dbReference>
<dbReference type="InterPro" id="IPR014284">
    <property type="entry name" value="RNA_pol_sigma-70_dom"/>
</dbReference>
<dbReference type="NCBIfam" id="TIGR02937">
    <property type="entry name" value="sigma70-ECF"/>
    <property type="match status" value="1"/>
</dbReference>
<gene>
    <name evidence="8" type="ORF">FB566_3966</name>
</gene>
<dbReference type="SUPFAM" id="SSF88946">
    <property type="entry name" value="Sigma2 domain of RNA polymerase sigma factors"/>
    <property type="match status" value="1"/>
</dbReference>
<accession>A0A543B0T4</accession>
<evidence type="ECO:0000256" key="4">
    <source>
        <dbReference type="ARBA" id="ARBA00023163"/>
    </source>
</evidence>
<dbReference type="OrthoDB" id="9780299at2"/>
<dbReference type="InParanoid" id="A0A543B0T4"/>
<reference evidence="8 9" key="1">
    <citation type="submission" date="2019-06" db="EMBL/GenBank/DDBJ databases">
        <title>Sequencing the genomes of 1000 actinobacteria strains.</title>
        <authorList>
            <person name="Klenk H.-P."/>
        </authorList>
    </citation>
    <scope>NUCLEOTIDE SEQUENCE [LARGE SCALE GENOMIC DNA]</scope>
    <source>
        <strain evidence="8 9">DSM 45928</strain>
    </source>
</reference>
<dbReference type="CDD" id="cd06171">
    <property type="entry name" value="Sigma70_r4"/>
    <property type="match status" value="1"/>
</dbReference>
<evidence type="ECO:0000259" key="6">
    <source>
        <dbReference type="Pfam" id="PF08281"/>
    </source>
</evidence>
<keyword evidence="9" id="KW-1185">Reference proteome</keyword>
<organism evidence="8 9">
    <name type="scientific">Stackebrandtia endophytica</name>
    <dbReference type="NCBI Taxonomy" id="1496996"/>
    <lineage>
        <taxon>Bacteria</taxon>
        <taxon>Bacillati</taxon>
        <taxon>Actinomycetota</taxon>
        <taxon>Actinomycetes</taxon>
        <taxon>Glycomycetales</taxon>
        <taxon>Glycomycetaceae</taxon>
        <taxon>Stackebrandtia</taxon>
    </lineage>
</organism>
<evidence type="ECO:0000259" key="7">
    <source>
        <dbReference type="Pfam" id="PF20239"/>
    </source>
</evidence>
<dbReference type="SUPFAM" id="SSF88659">
    <property type="entry name" value="Sigma3 and sigma4 domains of RNA polymerase sigma factors"/>
    <property type="match status" value="1"/>
</dbReference>